<name>A0AAW9SGF2_9BACT</name>
<gene>
    <name evidence="1" type="ORF">AAG747_20555</name>
</gene>
<dbReference type="RefSeq" id="WP_346823105.1">
    <property type="nucleotide sequence ID" value="NZ_JBDKWZ010000013.1"/>
</dbReference>
<comment type="caution">
    <text evidence="1">The sequence shown here is derived from an EMBL/GenBank/DDBJ whole genome shotgun (WGS) entry which is preliminary data.</text>
</comment>
<protein>
    <submittedName>
        <fullName evidence="1">Uncharacterized protein</fullName>
    </submittedName>
</protein>
<reference evidence="1 2" key="1">
    <citation type="submission" date="2024-04" db="EMBL/GenBank/DDBJ databases">
        <title>Novel genus in family Flammeovirgaceae.</title>
        <authorList>
            <person name="Nguyen T.H."/>
            <person name="Vuong T.Q."/>
            <person name="Le H."/>
            <person name="Kim S.-G."/>
        </authorList>
    </citation>
    <scope>NUCLEOTIDE SEQUENCE [LARGE SCALE GENOMIC DNA]</scope>
    <source>
        <strain evidence="1 2">JCM 23209</strain>
    </source>
</reference>
<proteinExistence type="predicted"/>
<organism evidence="1 2">
    <name type="scientific">Rapidithrix thailandica</name>
    <dbReference type="NCBI Taxonomy" id="413964"/>
    <lineage>
        <taxon>Bacteria</taxon>
        <taxon>Pseudomonadati</taxon>
        <taxon>Bacteroidota</taxon>
        <taxon>Cytophagia</taxon>
        <taxon>Cytophagales</taxon>
        <taxon>Flammeovirgaceae</taxon>
        <taxon>Rapidithrix</taxon>
    </lineage>
</organism>
<keyword evidence="2" id="KW-1185">Reference proteome</keyword>
<dbReference type="Proteomes" id="UP001403385">
    <property type="component" value="Unassembled WGS sequence"/>
</dbReference>
<evidence type="ECO:0000313" key="2">
    <source>
        <dbReference type="Proteomes" id="UP001403385"/>
    </source>
</evidence>
<evidence type="ECO:0000313" key="1">
    <source>
        <dbReference type="EMBL" id="MEN7550323.1"/>
    </source>
</evidence>
<dbReference type="EMBL" id="JBDKWZ010000013">
    <property type="protein sequence ID" value="MEN7550323.1"/>
    <property type="molecule type" value="Genomic_DNA"/>
</dbReference>
<accession>A0AAW9SGF2</accession>
<sequence>MAKLKHIIKQLSDHDFDAIHASLVESNADKSAYLLRSMREKPLSDAKIMKELDVNTNAYYTLRSRLNQKIEEYLLQQMESPRTDLLKKVANINEVIFTKKKAISVATLKKLERELLDYDLSNELTIVYKTLKKLHINSPEYFHYSQLYNKHVAYMLAVDKAEDLLAEYLKKFGNFTLSGEEVDKMGLDLLAQEMDNVCNLYQSHRLYVYQSCLSIFHRLFIEKGESPDDEKEPIEDILDKIEHIFENYYLDSIYFHLKLVFEYLRLEYYNYYKVYRKAEKYFDEVNEEMASLLTNYSLYTYPPQFLKTKLERHLRLETEEQLYEENESFFSSFDCDKENVPMYINYVMYRSLSCYYVKKHDEASRWVNNLLNEVSLKKYPYALLEIKTILALQYCCQKDFELFNQLVNSIQRQIRILGKENCEDIVLFIKILKTAISESKRDKPGKMRALIEKYTSINHNRLFNPTRFIRMDDTFIENLL</sequence>
<dbReference type="AlphaFoldDB" id="A0AAW9SGF2"/>